<name>A0ABN2XQ49_9ACTN</name>
<accession>A0ABN2XQ49</accession>
<proteinExistence type="predicted"/>
<evidence type="ECO:0008006" key="3">
    <source>
        <dbReference type="Google" id="ProtNLM"/>
    </source>
</evidence>
<dbReference type="Proteomes" id="UP001501161">
    <property type="component" value="Unassembled WGS sequence"/>
</dbReference>
<evidence type="ECO:0000313" key="1">
    <source>
        <dbReference type="EMBL" id="GAA2115421.1"/>
    </source>
</evidence>
<reference evidence="1 2" key="1">
    <citation type="journal article" date="2019" name="Int. J. Syst. Evol. Microbiol.">
        <title>The Global Catalogue of Microorganisms (GCM) 10K type strain sequencing project: providing services to taxonomists for standard genome sequencing and annotation.</title>
        <authorList>
            <consortium name="The Broad Institute Genomics Platform"/>
            <consortium name="The Broad Institute Genome Sequencing Center for Infectious Disease"/>
            <person name="Wu L."/>
            <person name="Ma J."/>
        </authorList>
    </citation>
    <scope>NUCLEOTIDE SEQUENCE [LARGE SCALE GENOMIC DNA]</scope>
    <source>
        <strain evidence="1 2">JCM 13813</strain>
    </source>
</reference>
<keyword evidence="2" id="KW-1185">Reference proteome</keyword>
<dbReference type="EMBL" id="BAAAMQ010000017">
    <property type="protein sequence ID" value="GAA2115421.1"/>
    <property type="molecule type" value="Genomic_DNA"/>
</dbReference>
<comment type="caution">
    <text evidence="1">The sequence shown here is derived from an EMBL/GenBank/DDBJ whole genome shotgun (WGS) entry which is preliminary data.</text>
</comment>
<evidence type="ECO:0000313" key="2">
    <source>
        <dbReference type="Proteomes" id="UP001501161"/>
    </source>
</evidence>
<dbReference type="RefSeq" id="WP_231251020.1">
    <property type="nucleotide sequence ID" value="NZ_BAAAMQ010000017.1"/>
</dbReference>
<organism evidence="1 2">
    <name type="scientific">Nocardioides furvisabuli</name>
    <dbReference type="NCBI Taxonomy" id="375542"/>
    <lineage>
        <taxon>Bacteria</taxon>
        <taxon>Bacillati</taxon>
        <taxon>Actinomycetota</taxon>
        <taxon>Actinomycetes</taxon>
        <taxon>Propionibacteriales</taxon>
        <taxon>Nocardioidaceae</taxon>
        <taxon>Nocardioides</taxon>
    </lineage>
</organism>
<sequence>MSSLLRYGREVTTVFDLLGRGEVDLTAALGWALTVSPALRGGLWRHLGMPGDSDAVNLSLETADEAGRTDLELRLQDGDTQALVVLEAKKGWLQPGEEQLTRYACRFLGVKQGLLVSLSDSSQEWAARELPESVGEVPVRHLPWDEVRSLLRDATAATRAPAERLWLAQLRDYLKEATAVRAYDSQWVYVVSLNANQFGRHTFLDWVREERIYFHPFGKAWPKRPPVLMGFRWHGRLQQVNRVTGATVLPALQERWPEIPHEAEPTRPYVPHAVYDLGPDLTVPNIPSGDIYRARRAWVLLDQLLSQPSIREAEVASKEVQDAALD</sequence>
<protein>
    <recommendedName>
        <fullName evidence="3">PD-(D/E)XK nuclease superfamily protein</fullName>
    </recommendedName>
</protein>
<gene>
    <name evidence="1" type="ORF">GCM10009726_34180</name>
</gene>